<gene>
    <name evidence="3" type="ORF">F8O04_13505</name>
</gene>
<evidence type="ECO:0000313" key="4">
    <source>
        <dbReference type="Proteomes" id="UP000431744"/>
    </source>
</evidence>
<name>A0A6H9WJ62_9MICO</name>
<accession>A0A6H9WJ62</accession>
<evidence type="ECO:0000256" key="2">
    <source>
        <dbReference type="SAM" id="SignalP"/>
    </source>
</evidence>
<comment type="caution">
    <text evidence="3">The sequence shown here is derived from an EMBL/GenBank/DDBJ whole genome shotgun (WGS) entry which is preliminary data.</text>
</comment>
<feature type="region of interest" description="Disordered" evidence="1">
    <location>
        <begin position="34"/>
        <end position="79"/>
    </location>
</feature>
<dbReference type="RefSeq" id="WP_158029922.1">
    <property type="nucleotide sequence ID" value="NZ_BMHG01000002.1"/>
</dbReference>
<proteinExistence type="predicted"/>
<evidence type="ECO:0000313" key="3">
    <source>
        <dbReference type="EMBL" id="KAB1646756.1"/>
    </source>
</evidence>
<keyword evidence="2" id="KW-0732">Signal</keyword>
<keyword evidence="4" id="KW-1185">Reference proteome</keyword>
<feature type="chain" id="PRO_5026176216" evidence="2">
    <location>
        <begin position="27"/>
        <end position="212"/>
    </location>
</feature>
<dbReference type="EMBL" id="WBJY01000004">
    <property type="protein sequence ID" value="KAB1646756.1"/>
    <property type="molecule type" value="Genomic_DNA"/>
</dbReference>
<dbReference type="Proteomes" id="UP000431744">
    <property type="component" value="Unassembled WGS sequence"/>
</dbReference>
<feature type="compositionally biased region" description="Low complexity" evidence="1">
    <location>
        <begin position="48"/>
        <end position="65"/>
    </location>
</feature>
<feature type="signal peptide" evidence="2">
    <location>
        <begin position="1"/>
        <end position="26"/>
    </location>
</feature>
<protein>
    <submittedName>
        <fullName evidence="3">Uncharacterized protein</fullName>
    </submittedName>
</protein>
<organism evidence="3 4">
    <name type="scientific">Pseudoclavibacter endophyticus</name>
    <dbReference type="NCBI Taxonomy" id="1778590"/>
    <lineage>
        <taxon>Bacteria</taxon>
        <taxon>Bacillati</taxon>
        <taxon>Actinomycetota</taxon>
        <taxon>Actinomycetes</taxon>
        <taxon>Micrococcales</taxon>
        <taxon>Microbacteriaceae</taxon>
        <taxon>Pseudoclavibacter</taxon>
    </lineage>
</organism>
<dbReference type="AlphaFoldDB" id="A0A6H9WJ62"/>
<dbReference type="PROSITE" id="PS51257">
    <property type="entry name" value="PROKAR_LIPOPROTEIN"/>
    <property type="match status" value="1"/>
</dbReference>
<reference evidence="3 4" key="1">
    <citation type="submission" date="2019-09" db="EMBL/GenBank/DDBJ databases">
        <title>Phylogeny of genus Pseudoclavibacter and closely related genus.</title>
        <authorList>
            <person name="Li Y."/>
        </authorList>
    </citation>
    <scope>NUCLEOTIDE SEQUENCE [LARGE SCALE GENOMIC DNA]</scope>
    <source>
        <strain evidence="3 4">EGI 60007</strain>
    </source>
</reference>
<sequence>MPPRSRLVSMLAVSAIALALGGCARGAEPAPTVPELTYAGAPEDDPEASGAGVTPTTSGATTAPAETNDAGDPDAVPSASPAVNAALQYAAIGGSEITGTWSGGCSVQPPVGVSAMEWRGSDLAVADGSTLTEITVVMSIASKAADGTPNVSHFRVHGAFGDGRTFDSNWAPYYQWGEVWASSAEGVYTFHYDSPDIIGTFELRVYCDDRIA</sequence>
<evidence type="ECO:0000256" key="1">
    <source>
        <dbReference type="SAM" id="MobiDB-lite"/>
    </source>
</evidence>